<evidence type="ECO:0000313" key="4">
    <source>
        <dbReference type="Proteomes" id="UP000289152"/>
    </source>
</evidence>
<dbReference type="PANTHER" id="PTHR37852:SF1">
    <property type="entry name" value="HIG1 DOMAIN-CONTAINING PROTEIN"/>
    <property type="match status" value="1"/>
</dbReference>
<keyword evidence="4" id="KW-1185">Reference proteome</keyword>
<feature type="compositionally biased region" description="Basic and acidic residues" evidence="1">
    <location>
        <begin position="263"/>
        <end position="274"/>
    </location>
</feature>
<dbReference type="OrthoDB" id="5584028at2759"/>
<accession>A0A4Q1BLF7</accession>
<feature type="compositionally biased region" description="Polar residues" evidence="1">
    <location>
        <begin position="242"/>
        <end position="256"/>
    </location>
</feature>
<feature type="transmembrane region" description="Helical" evidence="2">
    <location>
        <begin position="23"/>
        <end position="43"/>
    </location>
</feature>
<dbReference type="InParanoid" id="A0A4Q1BLF7"/>
<evidence type="ECO:0000313" key="3">
    <source>
        <dbReference type="EMBL" id="RXK38520.1"/>
    </source>
</evidence>
<evidence type="ECO:0000256" key="2">
    <source>
        <dbReference type="SAM" id="Phobius"/>
    </source>
</evidence>
<reference evidence="3 4" key="1">
    <citation type="submission" date="2016-06" db="EMBL/GenBank/DDBJ databases">
        <title>Evolution of pathogenesis and genome organization in the Tremellales.</title>
        <authorList>
            <person name="Cuomo C."/>
            <person name="Litvintseva A."/>
            <person name="Heitman J."/>
            <person name="Chen Y."/>
            <person name="Sun S."/>
            <person name="Springer D."/>
            <person name="Dromer F."/>
            <person name="Young S."/>
            <person name="Zeng Q."/>
            <person name="Chapman S."/>
            <person name="Gujja S."/>
            <person name="Saif S."/>
            <person name="Birren B."/>
        </authorList>
    </citation>
    <scope>NUCLEOTIDE SEQUENCE [LARGE SCALE GENOMIC DNA]</scope>
    <source>
        <strain evidence="3 4">ATCC 28783</strain>
    </source>
</reference>
<feature type="region of interest" description="Disordered" evidence="1">
    <location>
        <begin position="235"/>
        <end position="274"/>
    </location>
</feature>
<dbReference type="STRING" id="5217.A0A4Q1BLF7"/>
<comment type="caution">
    <text evidence="3">The sequence shown here is derived from an EMBL/GenBank/DDBJ whole genome shotgun (WGS) entry which is preliminary data.</text>
</comment>
<dbReference type="EMBL" id="SDIL01000046">
    <property type="protein sequence ID" value="RXK38520.1"/>
    <property type="molecule type" value="Genomic_DNA"/>
</dbReference>
<protein>
    <submittedName>
        <fullName evidence="3">Uncharacterized protein</fullName>
    </submittedName>
</protein>
<name>A0A4Q1BLF7_TREME</name>
<feature type="compositionally biased region" description="Basic and acidic residues" evidence="1">
    <location>
        <begin position="131"/>
        <end position="150"/>
    </location>
</feature>
<dbReference type="AlphaFoldDB" id="A0A4Q1BLF7"/>
<dbReference type="PANTHER" id="PTHR37852">
    <property type="entry name" value="YALI0B21208P"/>
    <property type="match status" value="1"/>
</dbReference>
<gene>
    <name evidence="3" type="ORF">M231_04152</name>
</gene>
<feature type="region of interest" description="Disordered" evidence="1">
    <location>
        <begin position="128"/>
        <end position="150"/>
    </location>
</feature>
<organism evidence="3 4">
    <name type="scientific">Tremella mesenterica</name>
    <name type="common">Jelly fungus</name>
    <dbReference type="NCBI Taxonomy" id="5217"/>
    <lineage>
        <taxon>Eukaryota</taxon>
        <taxon>Fungi</taxon>
        <taxon>Dikarya</taxon>
        <taxon>Basidiomycota</taxon>
        <taxon>Agaricomycotina</taxon>
        <taxon>Tremellomycetes</taxon>
        <taxon>Tremellales</taxon>
        <taxon>Tremellaceae</taxon>
        <taxon>Tremella</taxon>
    </lineage>
</organism>
<keyword evidence="2" id="KW-0472">Membrane</keyword>
<keyword evidence="2" id="KW-1133">Transmembrane helix</keyword>
<sequence>MSTSIDHSTAGPSTYKERISLHIPRSLLILPPCAAILGMLIGISRGGSKARLRFLAENAHRLPTTIQGWYFYTKTRNYRILYAAGISGTRHALALGSATASFCILDESVGWMRENIFTLDPSYQLGPPGKSIRENKSKESSSSGRKGEMENFEIRRTREDLWMENGEQRMSGWRKGVVKWQDGAIAGLVLGFGVGVLYRLPRQLFMRALIMGSLLGGTTSGMRVLQDRIGAMRDQDKGEGQMLSSGSIDLQPSQILPRSPLDTNDKEGGKVGAEKKDGGWWAILGR</sequence>
<dbReference type="Proteomes" id="UP000289152">
    <property type="component" value="Unassembled WGS sequence"/>
</dbReference>
<keyword evidence="2" id="KW-0812">Transmembrane</keyword>
<dbReference type="VEuPathDB" id="FungiDB:TREMEDRAFT_28772"/>
<proteinExistence type="predicted"/>
<evidence type="ECO:0000256" key="1">
    <source>
        <dbReference type="SAM" id="MobiDB-lite"/>
    </source>
</evidence>